<reference evidence="6" key="1">
    <citation type="submission" date="2019-03" db="EMBL/GenBank/DDBJ databases">
        <title>Aquabacterium pictum sp.nov., the first bacteriochlorophyll a-containing freshwater bacterium in the genus Aquabacterium of the class Betaproteobacteria.</title>
        <authorList>
            <person name="Hirose S."/>
            <person name="Tank M."/>
            <person name="Hara E."/>
            <person name="Tamaki H."/>
            <person name="Takaichi S."/>
            <person name="Haruta S."/>
            <person name="Hanada S."/>
        </authorList>
    </citation>
    <scope>NUCLEOTIDE SEQUENCE [LARGE SCALE GENOMIC DNA]</scope>
    <source>
        <strain evidence="6">W35</strain>
    </source>
</reference>
<dbReference type="PANTHER" id="PTHR45138">
    <property type="entry name" value="REGULATORY COMPONENTS OF SENSORY TRANSDUCTION SYSTEM"/>
    <property type="match status" value="1"/>
</dbReference>
<dbReference type="CDD" id="cd01949">
    <property type="entry name" value="GGDEF"/>
    <property type="match status" value="1"/>
</dbReference>
<feature type="transmembrane region" description="Helical" evidence="3">
    <location>
        <begin position="64"/>
        <end position="89"/>
    </location>
</feature>
<evidence type="ECO:0000256" key="1">
    <source>
        <dbReference type="ARBA" id="ARBA00012528"/>
    </source>
</evidence>
<dbReference type="InterPro" id="IPR043128">
    <property type="entry name" value="Rev_trsase/Diguanyl_cyclase"/>
</dbReference>
<accession>A0A480AK11</accession>
<dbReference type="EC" id="2.7.7.65" evidence="1"/>
<dbReference type="PROSITE" id="PS50887">
    <property type="entry name" value="GGDEF"/>
    <property type="match status" value="1"/>
</dbReference>
<comment type="caution">
    <text evidence="5">The sequence shown here is derived from an EMBL/GenBank/DDBJ whole genome shotgun (WGS) entry which is preliminary data.</text>
</comment>
<sequence>MQTIVPAMTPDSKPAAPAAITAAQALQRRRAISLAVTGLGAVGLGAMLGHGLGQSLTAQLPTGWSAALPALVGAAVSAVLVPLVGWAAIRIVAPALPRPEARPAKPAAPAAPATVTRLRPVPAADTAPAPLVAPGDAQAPARDALTGAYTQQHFVAAADREWSRIRRHGEDAALLMVDVDHFKRLNDEHGTAAGDAMLVEITRLASSTLRPYDLLSRFGGGVLVVYLPHTDPLGALDVAERIRERVAGLRLAWQGKSVKATISVGVAGIGAAHAGLDAVIGDAGAALREAKSAGRNCVRAAPIPPRQNHTPARSAG</sequence>
<evidence type="ECO:0000259" key="4">
    <source>
        <dbReference type="PROSITE" id="PS50887"/>
    </source>
</evidence>
<dbReference type="SMART" id="SM00267">
    <property type="entry name" value="GGDEF"/>
    <property type="match status" value="1"/>
</dbReference>
<dbReference type="PANTHER" id="PTHR45138:SF9">
    <property type="entry name" value="DIGUANYLATE CYCLASE DGCM-RELATED"/>
    <property type="match status" value="1"/>
</dbReference>
<keyword evidence="3" id="KW-0812">Transmembrane</keyword>
<evidence type="ECO:0000313" key="5">
    <source>
        <dbReference type="EMBL" id="GCL62069.1"/>
    </source>
</evidence>
<proteinExistence type="predicted"/>
<dbReference type="InterPro" id="IPR050469">
    <property type="entry name" value="Diguanylate_Cyclase"/>
</dbReference>
<organism evidence="5 6">
    <name type="scientific">Pseudaquabacterium pictum</name>
    <dbReference type="NCBI Taxonomy" id="2315236"/>
    <lineage>
        <taxon>Bacteria</taxon>
        <taxon>Pseudomonadati</taxon>
        <taxon>Pseudomonadota</taxon>
        <taxon>Betaproteobacteria</taxon>
        <taxon>Burkholderiales</taxon>
        <taxon>Sphaerotilaceae</taxon>
        <taxon>Pseudaquabacterium</taxon>
    </lineage>
</organism>
<dbReference type="NCBIfam" id="TIGR00254">
    <property type="entry name" value="GGDEF"/>
    <property type="match status" value="1"/>
</dbReference>
<evidence type="ECO:0000313" key="6">
    <source>
        <dbReference type="Proteomes" id="UP000301751"/>
    </source>
</evidence>
<dbReference type="OrthoDB" id="9813903at2"/>
<gene>
    <name evidence="5" type="ORF">AQPW35_11500</name>
</gene>
<feature type="domain" description="GGDEF" evidence="4">
    <location>
        <begin position="170"/>
        <end position="303"/>
    </location>
</feature>
<keyword evidence="3" id="KW-0472">Membrane</keyword>
<dbReference type="EMBL" id="BJCL01000002">
    <property type="protein sequence ID" value="GCL62069.1"/>
    <property type="molecule type" value="Genomic_DNA"/>
</dbReference>
<feature type="transmembrane region" description="Helical" evidence="3">
    <location>
        <begin position="31"/>
        <end position="52"/>
    </location>
</feature>
<dbReference type="InterPro" id="IPR000160">
    <property type="entry name" value="GGDEF_dom"/>
</dbReference>
<dbReference type="Proteomes" id="UP000301751">
    <property type="component" value="Unassembled WGS sequence"/>
</dbReference>
<dbReference type="Pfam" id="PF00990">
    <property type="entry name" value="GGDEF"/>
    <property type="match status" value="1"/>
</dbReference>
<dbReference type="SUPFAM" id="SSF55073">
    <property type="entry name" value="Nucleotide cyclase"/>
    <property type="match status" value="1"/>
</dbReference>
<name>A0A480AK11_9BURK</name>
<dbReference type="GO" id="GO:0052621">
    <property type="term" value="F:diguanylate cyclase activity"/>
    <property type="evidence" value="ECO:0007669"/>
    <property type="project" value="UniProtKB-EC"/>
</dbReference>
<dbReference type="AlphaFoldDB" id="A0A480AK11"/>
<protein>
    <recommendedName>
        <fullName evidence="1">diguanylate cyclase</fullName>
        <ecNumber evidence="1">2.7.7.65</ecNumber>
    </recommendedName>
</protein>
<dbReference type="InterPro" id="IPR029787">
    <property type="entry name" value="Nucleotide_cyclase"/>
</dbReference>
<comment type="catalytic activity">
    <reaction evidence="2">
        <text>2 GTP = 3',3'-c-di-GMP + 2 diphosphate</text>
        <dbReference type="Rhea" id="RHEA:24898"/>
        <dbReference type="ChEBI" id="CHEBI:33019"/>
        <dbReference type="ChEBI" id="CHEBI:37565"/>
        <dbReference type="ChEBI" id="CHEBI:58805"/>
        <dbReference type="EC" id="2.7.7.65"/>
    </reaction>
</comment>
<evidence type="ECO:0000256" key="3">
    <source>
        <dbReference type="SAM" id="Phobius"/>
    </source>
</evidence>
<keyword evidence="6" id="KW-1185">Reference proteome</keyword>
<keyword evidence="3" id="KW-1133">Transmembrane helix</keyword>
<dbReference type="Gene3D" id="3.30.70.270">
    <property type="match status" value="1"/>
</dbReference>
<evidence type="ECO:0000256" key="2">
    <source>
        <dbReference type="ARBA" id="ARBA00034247"/>
    </source>
</evidence>